<comment type="caution">
    <text evidence="2">The sequence shown here is derived from an EMBL/GenBank/DDBJ whole genome shotgun (WGS) entry which is preliminary data.</text>
</comment>
<protein>
    <submittedName>
        <fullName evidence="2">Uncharacterized protein</fullName>
    </submittedName>
</protein>
<evidence type="ECO:0000313" key="3">
    <source>
        <dbReference type="Proteomes" id="UP000187209"/>
    </source>
</evidence>
<evidence type="ECO:0000256" key="1">
    <source>
        <dbReference type="SAM" id="Coils"/>
    </source>
</evidence>
<keyword evidence="1" id="KW-0175">Coiled coil</keyword>
<keyword evidence="3" id="KW-1185">Reference proteome</keyword>
<reference evidence="2 3" key="1">
    <citation type="submission" date="2016-11" db="EMBL/GenBank/DDBJ databases">
        <title>The macronuclear genome of Stentor coeruleus: a giant cell with tiny introns.</title>
        <authorList>
            <person name="Slabodnick M."/>
            <person name="Ruby J.G."/>
            <person name="Reiff S.B."/>
            <person name="Swart E.C."/>
            <person name="Gosai S."/>
            <person name="Prabakaran S."/>
            <person name="Witkowska E."/>
            <person name="Larue G.E."/>
            <person name="Fisher S."/>
            <person name="Freeman R.M."/>
            <person name="Gunawardena J."/>
            <person name="Chu W."/>
            <person name="Stover N.A."/>
            <person name="Gregory B.D."/>
            <person name="Nowacki M."/>
            <person name="Derisi J."/>
            <person name="Roy S.W."/>
            <person name="Marshall W.F."/>
            <person name="Sood P."/>
        </authorList>
    </citation>
    <scope>NUCLEOTIDE SEQUENCE [LARGE SCALE GENOMIC DNA]</scope>
    <source>
        <strain evidence="2">WM001</strain>
    </source>
</reference>
<accession>A0A1R2CEQ5</accession>
<evidence type="ECO:0000313" key="2">
    <source>
        <dbReference type="EMBL" id="OMJ87504.1"/>
    </source>
</evidence>
<dbReference type="AlphaFoldDB" id="A0A1R2CEQ5"/>
<dbReference type="Proteomes" id="UP000187209">
    <property type="component" value="Unassembled WGS sequence"/>
</dbReference>
<sequence length="322" mass="37483">MEDKKKYYLELSGLTSAYFNNMPKTNKILQQTPSRFSASSLSEIFPDLKSKSSVKLERIKRNISRPTTATMTEVAQLENSYKQNTASHSEMYLDFNSYIGSLKHIKALQNELSITYLLVSSQKPTHGRFETSIPFIQTENLNKETLIDACKKLTSEFRFYLKSSSQSKPLEIIWRGLIKILDYTLEMCEFEVNDARKEFQDLCERRISEVQEQYNKMRDESSKIIRKLTVELEANKQIINLLEQEIGVKSRVIMEKERKIDDMVTVDNRTYAIYRLNKMIKGLNDFIVETEYEQESQEKTLGNISKILRLICGKDGVVVEKI</sequence>
<dbReference type="EMBL" id="MPUH01000175">
    <property type="protein sequence ID" value="OMJ87504.1"/>
    <property type="molecule type" value="Genomic_DNA"/>
</dbReference>
<feature type="coiled-coil region" evidence="1">
    <location>
        <begin position="200"/>
        <end position="245"/>
    </location>
</feature>
<name>A0A1R2CEQ5_9CILI</name>
<proteinExistence type="predicted"/>
<organism evidence="2 3">
    <name type="scientific">Stentor coeruleus</name>
    <dbReference type="NCBI Taxonomy" id="5963"/>
    <lineage>
        <taxon>Eukaryota</taxon>
        <taxon>Sar</taxon>
        <taxon>Alveolata</taxon>
        <taxon>Ciliophora</taxon>
        <taxon>Postciliodesmatophora</taxon>
        <taxon>Heterotrichea</taxon>
        <taxon>Heterotrichida</taxon>
        <taxon>Stentoridae</taxon>
        <taxon>Stentor</taxon>
    </lineage>
</organism>
<gene>
    <name evidence="2" type="ORF">SteCoe_10756</name>
</gene>